<proteinExistence type="predicted"/>
<dbReference type="AlphaFoldDB" id="A0A5S6QCG1"/>
<accession>A0A5S6QCG1</accession>
<evidence type="ECO:0000313" key="2">
    <source>
        <dbReference type="WBParaSite" id="TMUE_1000005041.1"/>
    </source>
</evidence>
<reference evidence="2" key="1">
    <citation type="submission" date="2019-12" db="UniProtKB">
        <authorList>
            <consortium name="WormBaseParasite"/>
        </authorList>
    </citation>
    <scope>IDENTIFICATION</scope>
</reference>
<name>A0A5S6QCG1_TRIMR</name>
<organism evidence="1 2">
    <name type="scientific">Trichuris muris</name>
    <name type="common">Mouse whipworm</name>
    <dbReference type="NCBI Taxonomy" id="70415"/>
    <lineage>
        <taxon>Eukaryota</taxon>
        <taxon>Metazoa</taxon>
        <taxon>Ecdysozoa</taxon>
        <taxon>Nematoda</taxon>
        <taxon>Enoplea</taxon>
        <taxon>Dorylaimia</taxon>
        <taxon>Trichinellida</taxon>
        <taxon>Trichuridae</taxon>
        <taxon>Trichuris</taxon>
    </lineage>
</organism>
<keyword evidence="1" id="KW-1185">Reference proteome</keyword>
<dbReference type="Proteomes" id="UP000046395">
    <property type="component" value="Unassembled WGS sequence"/>
</dbReference>
<sequence>MVEGKGAGHTCVYAFVATRTTRIRADNFAYHRAGIFIVEYGNVRLPKVTVEIAFCHFFFLQIVFKRRNSRGKRTSTLA</sequence>
<protein>
    <submittedName>
        <fullName evidence="2">Uncharacterized protein</fullName>
    </submittedName>
</protein>
<evidence type="ECO:0000313" key="1">
    <source>
        <dbReference type="Proteomes" id="UP000046395"/>
    </source>
</evidence>
<dbReference type="WBParaSite" id="TMUE_1000005041.1">
    <property type="protein sequence ID" value="TMUE_1000005041.1"/>
    <property type="gene ID" value="WBGene00292349"/>
</dbReference>